<organism evidence="2 3">
    <name type="scientific">Candidatus Ryanbacteria bacterium CG10_big_fil_rev_8_21_14_0_10_43_42</name>
    <dbReference type="NCBI Taxonomy" id="1974864"/>
    <lineage>
        <taxon>Bacteria</taxon>
        <taxon>Candidatus Ryaniibacteriota</taxon>
    </lineage>
</organism>
<sequence>MKRPVPENGEIYHIYNRGVEKRVTFSKDPDYVRFIHDLFEFNDSNPAGKYSEVGLPNMKQRNLLVEIMAFCLMPNHYHLMVRQKEDFGITEFMRKLGTGYTNYFNQKYERVGPLFQGKYKILHVTEERHFLHLPYYIHMNPLDEDFPEWRDGNIKNPKEASLFLETYRWSSYLDYIGKKNFPSVTQREFLTAFFDGEKQYKQDMFRWISENGIENIEHISLEE</sequence>
<gene>
    <name evidence="2" type="ORF">COU90_00320</name>
</gene>
<accession>A0A2M8KXP4</accession>
<dbReference type="GO" id="GO:0006313">
    <property type="term" value="P:DNA transposition"/>
    <property type="evidence" value="ECO:0007669"/>
    <property type="project" value="InterPro"/>
</dbReference>
<dbReference type="PANTHER" id="PTHR34322">
    <property type="entry name" value="TRANSPOSASE, Y1_TNP DOMAIN-CONTAINING"/>
    <property type="match status" value="1"/>
</dbReference>
<dbReference type="GO" id="GO:0004803">
    <property type="term" value="F:transposase activity"/>
    <property type="evidence" value="ECO:0007669"/>
    <property type="project" value="InterPro"/>
</dbReference>
<name>A0A2M8KXP4_9BACT</name>
<proteinExistence type="predicted"/>
<evidence type="ECO:0000313" key="2">
    <source>
        <dbReference type="EMBL" id="PJE64705.1"/>
    </source>
</evidence>
<dbReference type="AlphaFoldDB" id="A0A2M8KXP4"/>
<dbReference type="InterPro" id="IPR002686">
    <property type="entry name" value="Transposase_17"/>
</dbReference>
<dbReference type="Gene3D" id="3.30.70.1290">
    <property type="entry name" value="Transposase IS200-like"/>
    <property type="match status" value="1"/>
</dbReference>
<comment type="caution">
    <text evidence="2">The sequence shown here is derived from an EMBL/GenBank/DDBJ whole genome shotgun (WGS) entry which is preliminary data.</text>
</comment>
<protein>
    <recommendedName>
        <fullName evidence="1">Transposase IS200-like domain-containing protein</fullName>
    </recommendedName>
</protein>
<dbReference type="Proteomes" id="UP000229098">
    <property type="component" value="Unassembled WGS sequence"/>
</dbReference>
<dbReference type="SMART" id="SM01321">
    <property type="entry name" value="Y1_Tnp"/>
    <property type="match status" value="1"/>
</dbReference>
<evidence type="ECO:0000259" key="1">
    <source>
        <dbReference type="SMART" id="SM01321"/>
    </source>
</evidence>
<dbReference type="InterPro" id="IPR036515">
    <property type="entry name" value="Transposase_17_sf"/>
</dbReference>
<dbReference type="EMBL" id="PFEF01000003">
    <property type="protein sequence ID" value="PJE64705.1"/>
    <property type="molecule type" value="Genomic_DNA"/>
</dbReference>
<dbReference type="GO" id="GO:0003677">
    <property type="term" value="F:DNA binding"/>
    <property type="evidence" value="ECO:0007669"/>
    <property type="project" value="InterPro"/>
</dbReference>
<dbReference type="SUPFAM" id="SSF143422">
    <property type="entry name" value="Transposase IS200-like"/>
    <property type="match status" value="1"/>
</dbReference>
<dbReference type="Pfam" id="PF01797">
    <property type="entry name" value="Y1_Tnp"/>
    <property type="match status" value="1"/>
</dbReference>
<dbReference type="PANTHER" id="PTHR34322:SF2">
    <property type="entry name" value="TRANSPOSASE IS200-LIKE DOMAIN-CONTAINING PROTEIN"/>
    <property type="match status" value="1"/>
</dbReference>
<feature type="domain" description="Transposase IS200-like" evidence="1">
    <location>
        <begin position="7"/>
        <end position="140"/>
    </location>
</feature>
<reference evidence="3" key="1">
    <citation type="submission" date="2017-09" db="EMBL/GenBank/DDBJ databases">
        <title>Depth-based differentiation of microbial function through sediment-hosted aquifers and enrichment of novel symbionts in the deep terrestrial subsurface.</title>
        <authorList>
            <person name="Probst A.J."/>
            <person name="Ladd B."/>
            <person name="Jarett J.K."/>
            <person name="Geller-Mcgrath D.E."/>
            <person name="Sieber C.M.K."/>
            <person name="Emerson J.B."/>
            <person name="Anantharaman K."/>
            <person name="Thomas B.C."/>
            <person name="Malmstrom R."/>
            <person name="Stieglmeier M."/>
            <person name="Klingl A."/>
            <person name="Woyke T."/>
            <person name="Ryan C.M."/>
            <person name="Banfield J.F."/>
        </authorList>
    </citation>
    <scope>NUCLEOTIDE SEQUENCE [LARGE SCALE GENOMIC DNA]</scope>
</reference>
<evidence type="ECO:0000313" key="3">
    <source>
        <dbReference type="Proteomes" id="UP000229098"/>
    </source>
</evidence>